<dbReference type="Gene3D" id="3.30.530.20">
    <property type="match status" value="1"/>
</dbReference>
<dbReference type="OrthoDB" id="2320332at2759"/>
<dbReference type="Pfam" id="PF08982">
    <property type="entry name" value="AtaL"/>
    <property type="match status" value="1"/>
</dbReference>
<dbReference type="InterPro" id="IPR023393">
    <property type="entry name" value="START-like_dom_sf"/>
</dbReference>
<keyword evidence="2" id="KW-1185">Reference proteome</keyword>
<comment type="caution">
    <text evidence="1">The sequence shown here is derived from an EMBL/GenBank/DDBJ whole genome shotgun (WGS) entry which is preliminary data.</text>
</comment>
<dbReference type="CDD" id="cd08863">
    <property type="entry name" value="SRPBCC_DUF1857"/>
    <property type="match status" value="1"/>
</dbReference>
<dbReference type="SUPFAM" id="SSF55961">
    <property type="entry name" value="Bet v1-like"/>
    <property type="match status" value="1"/>
</dbReference>
<accession>A0A9P9WPV6</accession>
<gene>
    <name evidence="1" type="ORF">JX265_004698</name>
</gene>
<reference evidence="1" key="1">
    <citation type="submission" date="2021-03" db="EMBL/GenBank/DDBJ databases">
        <title>Revisited historic fungal species revealed as producer of novel bioactive compounds through whole genome sequencing and comparative genomics.</title>
        <authorList>
            <person name="Vignolle G.A."/>
            <person name="Hochenegger N."/>
            <person name="Mach R.L."/>
            <person name="Mach-Aigner A.R."/>
            <person name="Javad Rahimi M."/>
            <person name="Salim K.A."/>
            <person name="Chan C.M."/>
            <person name="Lim L.B.L."/>
            <person name="Cai F."/>
            <person name="Druzhinina I.S."/>
            <person name="U'Ren J.M."/>
            <person name="Derntl C."/>
        </authorList>
    </citation>
    <scope>NUCLEOTIDE SEQUENCE</scope>
    <source>
        <strain evidence="1">TUCIM 5799</strain>
    </source>
</reference>
<dbReference type="InterPro" id="IPR015075">
    <property type="entry name" value="AtaL"/>
</dbReference>
<dbReference type="EMBL" id="JAFIMR010000009">
    <property type="protein sequence ID" value="KAI1874490.1"/>
    <property type="molecule type" value="Genomic_DNA"/>
</dbReference>
<organism evidence="1 2">
    <name type="scientific">Neoarthrinium moseri</name>
    <dbReference type="NCBI Taxonomy" id="1658444"/>
    <lineage>
        <taxon>Eukaryota</taxon>
        <taxon>Fungi</taxon>
        <taxon>Dikarya</taxon>
        <taxon>Ascomycota</taxon>
        <taxon>Pezizomycotina</taxon>
        <taxon>Sordariomycetes</taxon>
        <taxon>Xylariomycetidae</taxon>
        <taxon>Amphisphaeriales</taxon>
        <taxon>Apiosporaceae</taxon>
        <taxon>Neoarthrinium</taxon>
    </lineage>
</organism>
<protein>
    <recommendedName>
        <fullName evidence="3">DUF1857-domain-containing protein</fullName>
    </recommendedName>
</protein>
<evidence type="ECO:0008006" key="3">
    <source>
        <dbReference type="Google" id="ProtNLM"/>
    </source>
</evidence>
<proteinExistence type="predicted"/>
<dbReference type="Proteomes" id="UP000829685">
    <property type="component" value="Unassembled WGS sequence"/>
</dbReference>
<evidence type="ECO:0000313" key="2">
    <source>
        <dbReference type="Proteomes" id="UP000829685"/>
    </source>
</evidence>
<evidence type="ECO:0000313" key="1">
    <source>
        <dbReference type="EMBL" id="KAI1874490.1"/>
    </source>
</evidence>
<name>A0A9P9WPV6_9PEZI</name>
<sequence>MVIFNIAYTAPINPAGAAPVLSQPQVWAGLERKVRRAQEFVPVIKSCDVVSEKQTAKGLVVVRDVQFTFAGPKGDVTPIREVCTHFAPCRIDFEQENGSFVSNIVSKGPDGELLMTYSFVWIDESLQEGSPEVEKVENEHWQRAKMAVEGSINTIRRLVKDSVLQ</sequence>
<dbReference type="AlphaFoldDB" id="A0A9P9WPV6"/>